<protein>
    <recommendedName>
        <fullName evidence="3">Porin</fullName>
    </recommendedName>
</protein>
<dbReference type="InterPro" id="IPR023614">
    <property type="entry name" value="Porin_dom_sf"/>
</dbReference>
<evidence type="ECO:0008006" key="3">
    <source>
        <dbReference type="Google" id="ProtNLM"/>
    </source>
</evidence>
<evidence type="ECO:0000313" key="1">
    <source>
        <dbReference type="EMBL" id="PMS18590.1"/>
    </source>
</evidence>
<accession>A0A2N7VN73</accession>
<dbReference type="Gene3D" id="2.40.160.10">
    <property type="entry name" value="Porin"/>
    <property type="match status" value="1"/>
</dbReference>
<dbReference type="AlphaFoldDB" id="A0A2N7VN73"/>
<gene>
    <name evidence="1" type="ORF">C0Z18_16855</name>
</gene>
<keyword evidence="2" id="KW-1185">Reference proteome</keyword>
<dbReference type="SUPFAM" id="SSF56935">
    <property type="entry name" value="Porins"/>
    <property type="match status" value="1"/>
</dbReference>
<dbReference type="EMBL" id="PNYA01000014">
    <property type="protein sequence ID" value="PMS18590.1"/>
    <property type="molecule type" value="Genomic_DNA"/>
</dbReference>
<dbReference type="Proteomes" id="UP000235616">
    <property type="component" value="Unassembled WGS sequence"/>
</dbReference>
<organism evidence="1 2">
    <name type="scientific">Trinickia dabaoshanensis</name>
    <dbReference type="NCBI Taxonomy" id="564714"/>
    <lineage>
        <taxon>Bacteria</taxon>
        <taxon>Pseudomonadati</taxon>
        <taxon>Pseudomonadota</taxon>
        <taxon>Betaproteobacteria</taxon>
        <taxon>Burkholderiales</taxon>
        <taxon>Burkholderiaceae</taxon>
        <taxon>Trinickia</taxon>
    </lineage>
</organism>
<reference evidence="1 2" key="1">
    <citation type="submission" date="2018-01" db="EMBL/GenBank/DDBJ databases">
        <title>Whole genome analyses suggest that Burkholderia sensu lato contains two further novel genera in the rhizoxinica-symbiotica group Mycetohabitans gen. nov., and Trinickia gen. nov.: implications for the evolution of diazotrophy and nodulation in the Burkholderiaceae.</title>
        <authorList>
            <person name="Estrada-de los Santos P."/>
            <person name="Palmer M."/>
            <person name="Chavez-Ramirez B."/>
            <person name="Beukes C."/>
            <person name="Steenkamp E.T."/>
            <person name="Hirsch A.M."/>
            <person name="Manyaka P."/>
            <person name="Maluk M."/>
            <person name="Lafos M."/>
            <person name="Crook M."/>
            <person name="Gross E."/>
            <person name="Simon M.F."/>
            <person name="Bueno dos Reis Junior F."/>
            <person name="Poole P.S."/>
            <person name="Venter S.N."/>
            <person name="James E.K."/>
        </authorList>
    </citation>
    <scope>NUCLEOTIDE SEQUENCE [LARGE SCALE GENOMIC DNA]</scope>
    <source>
        <strain evidence="1 2">GIMN1.004</strain>
    </source>
</reference>
<sequence length="357" mass="38645">MGMSVAVLCTARSAYADDFLSMFTLSGFGTLGATYSSLHTADYTGGPFEPAGAGASRHIDFAGDSRLGVQLTAKLTNRLSAFVQVVSHENYDNSFTPDLEWANLNYAFTPDINLRVGRIELPTFLTSDYRAVGYANPWVRVPIELYDMEPITNSDGVDGSYRMHIGAVTNTVHVVYGASTFHIAPGALRAQGTGIFGVFDTAEYRALTTHFGYLHAHVSVPFASHLPVSVYSAAASLDMERWFVQAELARETVSGLTPGYVAGYATAGLRIGKFTPYVAYAAEHSLDRPMLSPNSNGGQRSASAGVRWDFAKNLDMKVQYDRVWTPAGSSGLFMNEQPDFQLGSGTNVVTATLDFVF</sequence>
<evidence type="ECO:0000313" key="2">
    <source>
        <dbReference type="Proteomes" id="UP000235616"/>
    </source>
</evidence>
<name>A0A2N7VN73_9BURK</name>
<proteinExistence type="predicted"/>
<comment type="caution">
    <text evidence="1">The sequence shown here is derived from an EMBL/GenBank/DDBJ whole genome shotgun (WGS) entry which is preliminary data.</text>
</comment>